<name>A0A1B2IYZ3_9LACO</name>
<evidence type="ECO:0000313" key="3">
    <source>
        <dbReference type="EMBL" id="ANZ67272.1"/>
    </source>
</evidence>
<dbReference type="EMBL" id="CP014924">
    <property type="protein sequence ID" value="ANZ67272.1"/>
    <property type="molecule type" value="Genomic_DNA"/>
</dbReference>
<evidence type="ECO:0000256" key="1">
    <source>
        <dbReference type="SAM" id="MobiDB-lite"/>
    </source>
</evidence>
<dbReference type="Proteomes" id="UP000093267">
    <property type="component" value="Chromosome"/>
</dbReference>
<evidence type="ECO:0000256" key="2">
    <source>
        <dbReference type="SAM" id="SignalP"/>
    </source>
</evidence>
<sequence>MVITAIMKPILKLMVPLALSVLLVGCGNSSQSGSSKKAETQTSQSTKKSDKTTTSAADKASSSSNASTSASSDSNSDANYRVESSSTTNAASTSSADTSSDVTTSQSADQTSSATQTHTVYQSTLTERIYRLLSGAYARQDLIMQISQSSPNIYTVQVRENHQSPNMRAKYVDPSTSPTVAWFKTNSTGQLLRSDDGGATYYVVGTAY</sequence>
<accession>A0A1B2IYZ3</accession>
<organism evidence="3 4">
    <name type="scientific">Secundilactobacillus paracollinoides</name>
    <dbReference type="NCBI Taxonomy" id="240427"/>
    <lineage>
        <taxon>Bacteria</taxon>
        <taxon>Bacillati</taxon>
        <taxon>Bacillota</taxon>
        <taxon>Bacilli</taxon>
        <taxon>Lactobacillales</taxon>
        <taxon>Lactobacillaceae</taxon>
        <taxon>Secundilactobacillus</taxon>
    </lineage>
</organism>
<keyword evidence="4" id="KW-1185">Reference proteome</keyword>
<feature type="chain" id="PRO_5038595776" description="Lipoprotein" evidence="2">
    <location>
        <begin position="21"/>
        <end position="208"/>
    </location>
</feature>
<feature type="region of interest" description="Disordered" evidence="1">
    <location>
        <begin position="29"/>
        <end position="120"/>
    </location>
</feature>
<dbReference type="AlphaFoldDB" id="A0A1B2IYZ3"/>
<proteinExistence type="predicted"/>
<gene>
    <name evidence="3" type="ORF">AYR63_09045</name>
</gene>
<feature type="compositionally biased region" description="Low complexity" evidence="1">
    <location>
        <begin position="40"/>
        <end position="117"/>
    </location>
</feature>
<dbReference type="KEGG" id="lpd:AYR62_09325"/>
<feature type="signal peptide" evidence="2">
    <location>
        <begin position="1"/>
        <end position="20"/>
    </location>
</feature>
<keyword evidence="2" id="KW-0732">Signal</keyword>
<evidence type="ECO:0000313" key="4">
    <source>
        <dbReference type="Proteomes" id="UP000093267"/>
    </source>
</evidence>
<reference evidence="3 4" key="1">
    <citation type="submission" date="2016-03" db="EMBL/GenBank/DDBJ databases">
        <title>Pediococcus and Lactobacillus from brewery environment - whole genome sequencing and assembly.</title>
        <authorList>
            <person name="Behr J."/>
            <person name="Geissler A.J."/>
            <person name="Vogel R.F."/>
        </authorList>
    </citation>
    <scope>NUCLEOTIDE SEQUENCE [LARGE SCALE GENOMIC DNA]</scope>
    <source>
        <strain evidence="3 4">TMW 1.1995</strain>
    </source>
</reference>
<protein>
    <recommendedName>
        <fullName evidence="5">Lipoprotein</fullName>
    </recommendedName>
</protein>
<evidence type="ECO:0008006" key="5">
    <source>
        <dbReference type="Google" id="ProtNLM"/>
    </source>
</evidence>